<dbReference type="EMBL" id="WTPW01000369">
    <property type="protein sequence ID" value="KAF0518658.1"/>
    <property type="molecule type" value="Genomic_DNA"/>
</dbReference>
<proteinExistence type="predicted"/>
<keyword evidence="3" id="KW-1185">Reference proteome</keyword>
<protein>
    <submittedName>
        <fullName evidence="2">Uncharacterized protein</fullName>
    </submittedName>
</protein>
<feature type="signal peptide" evidence="1">
    <location>
        <begin position="1"/>
        <end position="21"/>
    </location>
</feature>
<evidence type="ECO:0000256" key="1">
    <source>
        <dbReference type="SAM" id="SignalP"/>
    </source>
</evidence>
<evidence type="ECO:0000313" key="3">
    <source>
        <dbReference type="Proteomes" id="UP000439903"/>
    </source>
</evidence>
<comment type="caution">
    <text evidence="2">The sequence shown here is derived from an EMBL/GenBank/DDBJ whole genome shotgun (WGS) entry which is preliminary data.</text>
</comment>
<dbReference type="Proteomes" id="UP000439903">
    <property type="component" value="Unassembled WGS sequence"/>
</dbReference>
<reference evidence="2 3" key="1">
    <citation type="journal article" date="2019" name="Environ. Microbiol.">
        <title>At the nexus of three kingdoms: the genome of the mycorrhizal fungus Gigaspora margarita provides insights into plant, endobacterial and fungal interactions.</title>
        <authorList>
            <person name="Venice F."/>
            <person name="Ghignone S."/>
            <person name="Salvioli di Fossalunga A."/>
            <person name="Amselem J."/>
            <person name="Novero M."/>
            <person name="Xianan X."/>
            <person name="Sedzielewska Toro K."/>
            <person name="Morin E."/>
            <person name="Lipzen A."/>
            <person name="Grigoriev I.V."/>
            <person name="Henrissat B."/>
            <person name="Martin F.M."/>
            <person name="Bonfante P."/>
        </authorList>
    </citation>
    <scope>NUCLEOTIDE SEQUENCE [LARGE SCALE GENOMIC DNA]</scope>
    <source>
        <strain evidence="2 3">BEG34</strain>
    </source>
</reference>
<evidence type="ECO:0000313" key="2">
    <source>
        <dbReference type="EMBL" id="KAF0518658.1"/>
    </source>
</evidence>
<accession>A0A8H4ANX4</accession>
<name>A0A8H4ANX4_GIGMA</name>
<gene>
    <name evidence="2" type="ORF">F8M41_016707</name>
</gene>
<dbReference type="AlphaFoldDB" id="A0A8H4ANX4"/>
<keyword evidence="1" id="KW-0732">Signal</keyword>
<feature type="chain" id="PRO_5034661030" evidence="1">
    <location>
        <begin position="22"/>
        <end position="123"/>
    </location>
</feature>
<sequence length="123" mass="14418">MNHLLILTFTFLAFFFVTTFSGELIPYTMIYPLPFKLKKEGDNKLFVDIRWSGIDEPEDALIIERLTCFSHAVTIDGPYEKHGKFGDRKTQYELIIHRKNVQVKCQFRVTDISSFVVSFVFRT</sequence>
<dbReference type="OrthoDB" id="2380413at2759"/>
<organism evidence="2 3">
    <name type="scientific">Gigaspora margarita</name>
    <dbReference type="NCBI Taxonomy" id="4874"/>
    <lineage>
        <taxon>Eukaryota</taxon>
        <taxon>Fungi</taxon>
        <taxon>Fungi incertae sedis</taxon>
        <taxon>Mucoromycota</taxon>
        <taxon>Glomeromycotina</taxon>
        <taxon>Glomeromycetes</taxon>
        <taxon>Diversisporales</taxon>
        <taxon>Gigasporaceae</taxon>
        <taxon>Gigaspora</taxon>
    </lineage>
</organism>